<feature type="signal peptide" evidence="2">
    <location>
        <begin position="1"/>
        <end position="35"/>
    </location>
</feature>
<keyword evidence="1" id="KW-0812">Transmembrane</keyword>
<evidence type="ECO:0008006" key="5">
    <source>
        <dbReference type="Google" id="ProtNLM"/>
    </source>
</evidence>
<evidence type="ECO:0000313" key="4">
    <source>
        <dbReference type="Proteomes" id="UP000190027"/>
    </source>
</evidence>
<name>A0A1T4W5K1_9BACT</name>
<dbReference type="AlphaFoldDB" id="A0A1T4W5K1"/>
<dbReference type="Proteomes" id="UP000190027">
    <property type="component" value="Unassembled WGS sequence"/>
</dbReference>
<proteinExistence type="predicted"/>
<protein>
    <recommendedName>
        <fullName evidence="5">VPLPA-CTERM protein sorting domain-containing protein</fullName>
    </recommendedName>
</protein>
<reference evidence="3 4" key="1">
    <citation type="submission" date="2017-02" db="EMBL/GenBank/DDBJ databases">
        <authorList>
            <person name="Peterson S.W."/>
        </authorList>
    </citation>
    <scope>NUCLEOTIDE SEQUENCE [LARGE SCALE GENOMIC DNA]</scope>
    <source>
        <strain evidence="3 4">DSM 16080</strain>
    </source>
</reference>
<evidence type="ECO:0000256" key="2">
    <source>
        <dbReference type="SAM" id="SignalP"/>
    </source>
</evidence>
<dbReference type="RefSeq" id="WP_078715999.1">
    <property type="nucleotide sequence ID" value="NZ_FUYC01000001.1"/>
</dbReference>
<keyword evidence="1" id="KW-0472">Membrane</keyword>
<dbReference type="EMBL" id="FUYC01000001">
    <property type="protein sequence ID" value="SKA72550.1"/>
    <property type="molecule type" value="Genomic_DNA"/>
</dbReference>
<evidence type="ECO:0000256" key="1">
    <source>
        <dbReference type="SAM" id="Phobius"/>
    </source>
</evidence>
<feature type="chain" id="PRO_5012097575" description="VPLPA-CTERM protein sorting domain-containing protein" evidence="2">
    <location>
        <begin position="36"/>
        <end position="223"/>
    </location>
</feature>
<gene>
    <name evidence="3" type="ORF">SAMN02745704_00434</name>
</gene>
<feature type="transmembrane region" description="Helical" evidence="1">
    <location>
        <begin position="200"/>
        <end position="217"/>
    </location>
</feature>
<keyword evidence="1" id="KW-1133">Transmembrane helix</keyword>
<keyword evidence="2" id="KW-0732">Signal</keyword>
<sequence>MRNTITAVRASRTMRLTTTALLLGLLLLAAGPARAATMGFEAVEGLFPTGSIFMDVDGNDDAATFTLRNTGDGAITAIYFDWGAMAGLFGDPSNVDDSLPGVTYTDSQGDWYSATPWNMPGGAGLDDPFVADFGLGPQHRGGVPNNGIGEAEFLSVTWNLAGLDFQTLLNAMNNGEIRVGLHVQSLADGSSASGISATPIQGTLLLLSSGLLGLLVFRHRTRD</sequence>
<accession>A0A1T4W5K1</accession>
<evidence type="ECO:0000313" key="3">
    <source>
        <dbReference type="EMBL" id="SKA72550.1"/>
    </source>
</evidence>
<dbReference type="OrthoDB" id="464760at2"/>
<organism evidence="3 4">
    <name type="scientific">Paucidesulfovibrio gracilis DSM 16080</name>
    <dbReference type="NCBI Taxonomy" id="1121449"/>
    <lineage>
        <taxon>Bacteria</taxon>
        <taxon>Pseudomonadati</taxon>
        <taxon>Thermodesulfobacteriota</taxon>
        <taxon>Desulfovibrionia</taxon>
        <taxon>Desulfovibrionales</taxon>
        <taxon>Desulfovibrionaceae</taxon>
        <taxon>Paucidesulfovibrio</taxon>
    </lineage>
</organism>
<keyword evidence="4" id="KW-1185">Reference proteome</keyword>